<sequence>MKDTLNWIDISKFNVMEMNDPAMQHAMVQLLKILTQD</sequence>
<accession>A0AAD9VDK9</accession>
<proteinExistence type="predicted"/>
<gene>
    <name evidence="1" type="ORF">P5673_004775</name>
</gene>
<comment type="caution">
    <text evidence="1">The sequence shown here is derived from an EMBL/GenBank/DDBJ whole genome shotgun (WGS) entry which is preliminary data.</text>
</comment>
<name>A0AAD9VDK9_ACRCE</name>
<keyword evidence="2" id="KW-1185">Reference proteome</keyword>
<dbReference type="EMBL" id="JARQWQ010000008">
    <property type="protein sequence ID" value="KAK2570035.1"/>
    <property type="molecule type" value="Genomic_DNA"/>
</dbReference>
<dbReference type="AlphaFoldDB" id="A0AAD9VDK9"/>
<protein>
    <submittedName>
        <fullName evidence="1">Uncharacterized protein</fullName>
    </submittedName>
</protein>
<reference evidence="1" key="2">
    <citation type="journal article" date="2023" name="Science">
        <title>Genomic signatures of disease resistance in endangered staghorn corals.</title>
        <authorList>
            <person name="Vollmer S.V."/>
            <person name="Selwyn J.D."/>
            <person name="Despard B.A."/>
            <person name="Roesel C.L."/>
        </authorList>
    </citation>
    <scope>NUCLEOTIDE SEQUENCE</scope>
    <source>
        <strain evidence="1">K2</strain>
    </source>
</reference>
<evidence type="ECO:0000313" key="2">
    <source>
        <dbReference type="Proteomes" id="UP001249851"/>
    </source>
</evidence>
<evidence type="ECO:0000313" key="1">
    <source>
        <dbReference type="EMBL" id="KAK2570035.1"/>
    </source>
</evidence>
<reference evidence="1" key="1">
    <citation type="journal article" date="2023" name="G3 (Bethesda)">
        <title>Whole genome assembly and annotation of the endangered Caribbean coral Acropora cervicornis.</title>
        <authorList>
            <person name="Selwyn J.D."/>
            <person name="Vollmer S.V."/>
        </authorList>
    </citation>
    <scope>NUCLEOTIDE SEQUENCE</scope>
    <source>
        <strain evidence="1">K2</strain>
    </source>
</reference>
<organism evidence="1 2">
    <name type="scientific">Acropora cervicornis</name>
    <name type="common">Staghorn coral</name>
    <dbReference type="NCBI Taxonomy" id="6130"/>
    <lineage>
        <taxon>Eukaryota</taxon>
        <taxon>Metazoa</taxon>
        <taxon>Cnidaria</taxon>
        <taxon>Anthozoa</taxon>
        <taxon>Hexacorallia</taxon>
        <taxon>Scleractinia</taxon>
        <taxon>Astrocoeniina</taxon>
        <taxon>Acroporidae</taxon>
        <taxon>Acropora</taxon>
    </lineage>
</organism>
<dbReference type="Proteomes" id="UP001249851">
    <property type="component" value="Unassembled WGS sequence"/>
</dbReference>